<dbReference type="OrthoDB" id="9796019at2"/>
<dbReference type="InterPro" id="IPR001647">
    <property type="entry name" value="HTH_TetR"/>
</dbReference>
<organism evidence="4 5">
    <name type="scientific">Acetobacter nitrogenifigens DSM 23921 = NBRC 105050</name>
    <dbReference type="NCBI Taxonomy" id="1120919"/>
    <lineage>
        <taxon>Bacteria</taxon>
        <taxon>Pseudomonadati</taxon>
        <taxon>Pseudomonadota</taxon>
        <taxon>Alphaproteobacteria</taxon>
        <taxon>Acetobacterales</taxon>
        <taxon>Acetobacteraceae</taxon>
        <taxon>Acetobacter</taxon>
    </lineage>
</organism>
<dbReference type="EMBL" id="BJYF01000037">
    <property type="protein sequence ID" value="GEN61447.1"/>
    <property type="molecule type" value="Genomic_DNA"/>
</dbReference>
<feature type="DNA-binding region" description="H-T-H motif" evidence="2">
    <location>
        <begin position="42"/>
        <end position="61"/>
    </location>
</feature>
<dbReference type="PROSITE" id="PS50977">
    <property type="entry name" value="HTH_TETR_2"/>
    <property type="match status" value="1"/>
</dbReference>
<feature type="domain" description="HTH tetR-type" evidence="3">
    <location>
        <begin position="19"/>
        <end position="79"/>
    </location>
</feature>
<dbReference type="RefSeq" id="WP_051292482.1">
    <property type="nucleotide sequence ID" value="NZ_AUBI01000023.1"/>
</dbReference>
<keyword evidence="5" id="KW-1185">Reference proteome</keyword>
<comment type="caution">
    <text evidence="4">The sequence shown here is derived from an EMBL/GenBank/DDBJ whole genome shotgun (WGS) entry which is preliminary data.</text>
</comment>
<sequence>MSEIRNTSRSGPRPGGRSLRVQEAVHAAVVALIEEFGREGLTVPQVAARAGVTPSTIYRRWSDIATLISDVAQRNLRTDCPLKPCGRLSDDLPAWAEMYQDEMDSTPGRAMVRDVLRGWDGMQKACPLLDAVRPSIALICDASSEPVNFDVEAVIDAVVAPLLTRMIFTDAPLASTLARDAAVAFVEQHLSNASGPGRGQQSVPRK</sequence>
<dbReference type="STRING" id="1120919.GCA_000429165_03514"/>
<evidence type="ECO:0000256" key="1">
    <source>
        <dbReference type="ARBA" id="ARBA00023125"/>
    </source>
</evidence>
<proteinExistence type="predicted"/>
<evidence type="ECO:0000256" key="2">
    <source>
        <dbReference type="PROSITE-ProRule" id="PRU00335"/>
    </source>
</evidence>
<dbReference type="GO" id="GO:0003677">
    <property type="term" value="F:DNA binding"/>
    <property type="evidence" value="ECO:0007669"/>
    <property type="project" value="UniProtKB-UniRule"/>
</dbReference>
<evidence type="ECO:0000313" key="4">
    <source>
        <dbReference type="EMBL" id="GEN61447.1"/>
    </source>
</evidence>
<dbReference type="Pfam" id="PF00440">
    <property type="entry name" value="TetR_N"/>
    <property type="match status" value="1"/>
</dbReference>
<accession>A0A511XES4</accession>
<keyword evidence="1 2" id="KW-0238">DNA-binding</keyword>
<gene>
    <name evidence="4" type="ORF">ANI02nite_33310</name>
</gene>
<reference evidence="4 5" key="1">
    <citation type="submission" date="2019-07" db="EMBL/GenBank/DDBJ databases">
        <title>Whole genome shotgun sequence of Acetobacter nitrogenifigens NBRC 105050.</title>
        <authorList>
            <person name="Hosoyama A."/>
            <person name="Uohara A."/>
            <person name="Ohji S."/>
            <person name="Ichikawa N."/>
        </authorList>
    </citation>
    <scope>NUCLEOTIDE SEQUENCE [LARGE SCALE GENOMIC DNA]</scope>
    <source>
        <strain evidence="4 5">NBRC 105050</strain>
    </source>
</reference>
<dbReference type="InterPro" id="IPR009057">
    <property type="entry name" value="Homeodomain-like_sf"/>
</dbReference>
<dbReference type="AlphaFoldDB" id="A0A511XES4"/>
<protein>
    <submittedName>
        <fullName evidence="4">TetR family transcriptional regulator</fullName>
    </submittedName>
</protein>
<dbReference type="SUPFAM" id="SSF46689">
    <property type="entry name" value="Homeodomain-like"/>
    <property type="match status" value="1"/>
</dbReference>
<evidence type="ECO:0000259" key="3">
    <source>
        <dbReference type="PROSITE" id="PS50977"/>
    </source>
</evidence>
<name>A0A511XES4_9PROT</name>
<dbReference type="Proteomes" id="UP000321635">
    <property type="component" value="Unassembled WGS sequence"/>
</dbReference>
<dbReference type="Gene3D" id="1.10.357.10">
    <property type="entry name" value="Tetracycline Repressor, domain 2"/>
    <property type="match status" value="1"/>
</dbReference>
<evidence type="ECO:0000313" key="5">
    <source>
        <dbReference type="Proteomes" id="UP000321635"/>
    </source>
</evidence>